<feature type="transmembrane region" description="Helical" evidence="1">
    <location>
        <begin position="200"/>
        <end position="219"/>
    </location>
</feature>
<accession>A0A919WCG3</accession>
<reference evidence="2 3" key="1">
    <citation type="submission" date="2021-03" db="EMBL/GenBank/DDBJ databases">
        <title>Whole genome shotgun sequence of Actinoplanes toevensis NBRC 105298.</title>
        <authorList>
            <person name="Komaki H."/>
            <person name="Tamura T."/>
        </authorList>
    </citation>
    <scope>NUCLEOTIDE SEQUENCE [LARGE SCALE GENOMIC DNA]</scope>
    <source>
        <strain evidence="2 3">NBRC 105298</strain>
    </source>
</reference>
<organism evidence="2 3">
    <name type="scientific">Paractinoplanes toevensis</name>
    <dbReference type="NCBI Taxonomy" id="571911"/>
    <lineage>
        <taxon>Bacteria</taxon>
        <taxon>Bacillati</taxon>
        <taxon>Actinomycetota</taxon>
        <taxon>Actinomycetes</taxon>
        <taxon>Micromonosporales</taxon>
        <taxon>Micromonosporaceae</taxon>
        <taxon>Paractinoplanes</taxon>
    </lineage>
</organism>
<evidence type="ECO:0000313" key="3">
    <source>
        <dbReference type="Proteomes" id="UP000677082"/>
    </source>
</evidence>
<keyword evidence="1" id="KW-0812">Transmembrane</keyword>
<keyword evidence="1" id="KW-1133">Transmembrane helix</keyword>
<keyword evidence="3" id="KW-1185">Reference proteome</keyword>
<dbReference type="AlphaFoldDB" id="A0A919WCG3"/>
<name>A0A919WCG3_9ACTN</name>
<comment type="caution">
    <text evidence="2">The sequence shown here is derived from an EMBL/GenBank/DDBJ whole genome shotgun (WGS) entry which is preliminary data.</text>
</comment>
<evidence type="ECO:0000313" key="2">
    <source>
        <dbReference type="EMBL" id="GIM97538.1"/>
    </source>
</evidence>
<feature type="transmembrane region" description="Helical" evidence="1">
    <location>
        <begin position="156"/>
        <end position="180"/>
    </location>
</feature>
<protein>
    <submittedName>
        <fullName evidence="2">Uncharacterized protein</fullName>
    </submittedName>
</protein>
<dbReference type="Proteomes" id="UP000677082">
    <property type="component" value="Unassembled WGS sequence"/>
</dbReference>
<dbReference type="EMBL" id="BOQN01000149">
    <property type="protein sequence ID" value="GIM97538.1"/>
    <property type="molecule type" value="Genomic_DNA"/>
</dbReference>
<evidence type="ECO:0000256" key="1">
    <source>
        <dbReference type="SAM" id="Phobius"/>
    </source>
</evidence>
<gene>
    <name evidence="2" type="ORF">Ato02nite_093310</name>
</gene>
<sequence length="266" mass="28220">MGAPLPLSEGELNDTLSRVEAGLNRVNDLSNKIVDACNRVGAWLGPFWDDVVDLLNRFVDLVQKLGSEIGKFFTQPGVPWTLWNHGTVWTEQVGNRVTGLMAQATTGQTETDEYWQGPAATAYLGTLPDQAKALAAIKAATDDIDDALTKVAGAIIAFWLGVLAAIVPFIIELITWLTAASTGVGAPPAAAGAGVSTVKVLGILAAVTTAAIAYLTGIASQYKDLLQRVNNNDGFPQGYWPRSTTGLIADGSLNDNNNTNWHLRTS</sequence>
<proteinExistence type="predicted"/>
<keyword evidence="1" id="KW-0472">Membrane</keyword>